<name>A0A5R8ZW81_9MICC</name>
<evidence type="ECO:0000313" key="1">
    <source>
        <dbReference type="EMBL" id="TLP70689.1"/>
    </source>
</evidence>
<accession>A0A5R8ZW81</accession>
<keyword evidence="2" id="KW-1185">Reference proteome</keyword>
<comment type="caution">
    <text evidence="1">The sequence shown here is derived from an EMBL/GenBank/DDBJ whole genome shotgun (WGS) entry which is preliminary data.</text>
</comment>
<protein>
    <submittedName>
        <fullName evidence="1">Uncharacterized protein</fullName>
    </submittedName>
</protein>
<organism evidence="1 2">
    <name type="scientific">Nesterenkonia sphaerica</name>
    <dbReference type="NCBI Taxonomy" id="1804988"/>
    <lineage>
        <taxon>Bacteria</taxon>
        <taxon>Bacillati</taxon>
        <taxon>Actinomycetota</taxon>
        <taxon>Actinomycetes</taxon>
        <taxon>Micrococcales</taxon>
        <taxon>Micrococcaceae</taxon>
        <taxon>Nesterenkonia</taxon>
    </lineage>
</organism>
<dbReference type="OrthoDB" id="4970892at2"/>
<evidence type="ECO:0000313" key="2">
    <source>
        <dbReference type="Proteomes" id="UP000306544"/>
    </source>
</evidence>
<gene>
    <name evidence="1" type="ORF">FEF27_12805</name>
</gene>
<dbReference type="RefSeq" id="WP_138171274.1">
    <property type="nucleotide sequence ID" value="NZ_VAWA01000036.1"/>
</dbReference>
<reference evidence="1 2" key="1">
    <citation type="submission" date="2019-05" db="EMBL/GenBank/DDBJ databases">
        <title>Nesterenkonia sp. GY239, isolated from the Southern Atlantic Ocean.</title>
        <authorList>
            <person name="Zhang G."/>
        </authorList>
    </citation>
    <scope>NUCLEOTIDE SEQUENCE [LARGE SCALE GENOMIC DNA]</scope>
    <source>
        <strain evidence="1 2">GY239</strain>
    </source>
</reference>
<proteinExistence type="predicted"/>
<dbReference type="Proteomes" id="UP000306544">
    <property type="component" value="Unassembled WGS sequence"/>
</dbReference>
<sequence length="76" mass="8892">MIFTSSTVRYDSSEFTRGYSYTLDEDVLLLEIRDIPESTDLVFLVERDRQDYHLVPETEEAQEELGELVLSPMQDD</sequence>
<dbReference type="EMBL" id="VAWA01000036">
    <property type="protein sequence ID" value="TLP70689.1"/>
    <property type="molecule type" value="Genomic_DNA"/>
</dbReference>
<dbReference type="AlphaFoldDB" id="A0A5R8ZW81"/>